<dbReference type="RefSeq" id="WP_182921315.1">
    <property type="nucleotide sequence ID" value="NZ_WNXD01000001.1"/>
</dbReference>
<organism evidence="1 2">
    <name type="scientific">Pedobacter planticolens</name>
    <dbReference type="NCBI Taxonomy" id="2679964"/>
    <lineage>
        <taxon>Bacteria</taxon>
        <taxon>Pseudomonadati</taxon>
        <taxon>Bacteroidota</taxon>
        <taxon>Sphingobacteriia</taxon>
        <taxon>Sphingobacteriales</taxon>
        <taxon>Sphingobacteriaceae</taxon>
        <taxon>Pedobacter</taxon>
    </lineage>
</organism>
<evidence type="ECO:0000313" key="2">
    <source>
        <dbReference type="Proteomes" id="UP000601055"/>
    </source>
</evidence>
<name>A0A923DVE3_9SPHI</name>
<dbReference type="AlphaFoldDB" id="A0A923DVE3"/>
<dbReference type="Proteomes" id="UP000601055">
    <property type="component" value="Unassembled WGS sequence"/>
</dbReference>
<accession>A0A923DVE3</accession>
<dbReference type="EMBL" id="WNXD01000001">
    <property type="protein sequence ID" value="MBB2144632.1"/>
    <property type="molecule type" value="Genomic_DNA"/>
</dbReference>
<gene>
    <name evidence="1" type="ORF">GM921_03995</name>
</gene>
<sequence>MIEVKLDIKAIPVPLRYQPIYKIIILLAILRYGTSRPYNSTFLKLHLYMWALRSEENYEILLSVKQKKRDTIVPWIFEPSLDKIVTLAVINGLCKREILSNELQIQIVDSGLELLTKIEQMNLFNEDIGKIKQIGIIPQTSISKANSNWEIF</sequence>
<proteinExistence type="predicted"/>
<comment type="caution">
    <text evidence="1">The sequence shown here is derived from an EMBL/GenBank/DDBJ whole genome shotgun (WGS) entry which is preliminary data.</text>
</comment>
<evidence type="ECO:0000313" key="1">
    <source>
        <dbReference type="EMBL" id="MBB2144632.1"/>
    </source>
</evidence>
<protein>
    <submittedName>
        <fullName evidence="1">Uncharacterized protein</fullName>
    </submittedName>
</protein>
<keyword evidence="2" id="KW-1185">Reference proteome</keyword>
<reference evidence="1" key="1">
    <citation type="submission" date="2019-11" db="EMBL/GenBank/DDBJ databases">
        <title>Description of Pedobacter sp. LMG 31464T.</title>
        <authorList>
            <person name="Carlier A."/>
            <person name="Qi S."/>
            <person name="Vandamme P."/>
        </authorList>
    </citation>
    <scope>NUCLEOTIDE SEQUENCE</scope>
    <source>
        <strain evidence="1">LMG 31464</strain>
    </source>
</reference>